<reference evidence="1" key="2">
    <citation type="submission" date="2022-01" db="EMBL/GenBank/DDBJ databases">
        <authorList>
            <person name="Yamashiro T."/>
            <person name="Shiraishi A."/>
            <person name="Satake H."/>
            <person name="Nakayama K."/>
        </authorList>
    </citation>
    <scope>NUCLEOTIDE SEQUENCE</scope>
</reference>
<dbReference type="EMBL" id="BQNB010015072">
    <property type="protein sequence ID" value="GJT35698.1"/>
    <property type="molecule type" value="Genomic_DNA"/>
</dbReference>
<evidence type="ECO:0000313" key="1">
    <source>
        <dbReference type="EMBL" id="GJT35698.1"/>
    </source>
</evidence>
<keyword evidence="2" id="KW-1185">Reference proteome</keyword>
<name>A0ABQ5DBL2_9ASTR</name>
<reference evidence="1" key="1">
    <citation type="journal article" date="2022" name="Int. J. Mol. Sci.">
        <title>Draft Genome of Tanacetum Coccineum: Genomic Comparison of Closely Related Tanacetum-Family Plants.</title>
        <authorList>
            <person name="Yamashiro T."/>
            <person name="Shiraishi A."/>
            <person name="Nakayama K."/>
            <person name="Satake H."/>
        </authorList>
    </citation>
    <scope>NUCLEOTIDE SEQUENCE</scope>
</reference>
<protein>
    <submittedName>
        <fullName evidence="1">Uncharacterized protein</fullName>
    </submittedName>
</protein>
<sequence length="89" mass="10012">MSMMRKIASLQVMSKDEYVGKKYSSQEVSKIISRLKIKISSLKLKDIKSKIKIQDHKHAKGTSKEFPSIQGSKIQDVTRSKALSAMTTP</sequence>
<evidence type="ECO:0000313" key="2">
    <source>
        <dbReference type="Proteomes" id="UP001151760"/>
    </source>
</evidence>
<comment type="caution">
    <text evidence="1">The sequence shown here is derived from an EMBL/GenBank/DDBJ whole genome shotgun (WGS) entry which is preliminary data.</text>
</comment>
<accession>A0ABQ5DBL2</accession>
<proteinExistence type="predicted"/>
<gene>
    <name evidence="1" type="ORF">Tco_0926117</name>
</gene>
<organism evidence="1 2">
    <name type="scientific">Tanacetum coccineum</name>
    <dbReference type="NCBI Taxonomy" id="301880"/>
    <lineage>
        <taxon>Eukaryota</taxon>
        <taxon>Viridiplantae</taxon>
        <taxon>Streptophyta</taxon>
        <taxon>Embryophyta</taxon>
        <taxon>Tracheophyta</taxon>
        <taxon>Spermatophyta</taxon>
        <taxon>Magnoliopsida</taxon>
        <taxon>eudicotyledons</taxon>
        <taxon>Gunneridae</taxon>
        <taxon>Pentapetalae</taxon>
        <taxon>asterids</taxon>
        <taxon>campanulids</taxon>
        <taxon>Asterales</taxon>
        <taxon>Asteraceae</taxon>
        <taxon>Asteroideae</taxon>
        <taxon>Anthemideae</taxon>
        <taxon>Anthemidinae</taxon>
        <taxon>Tanacetum</taxon>
    </lineage>
</organism>
<dbReference type="Proteomes" id="UP001151760">
    <property type="component" value="Unassembled WGS sequence"/>
</dbReference>